<dbReference type="SUPFAM" id="SSF50199">
    <property type="entry name" value="Staphylococcal nuclease"/>
    <property type="match status" value="1"/>
</dbReference>
<dbReference type="InterPro" id="IPR035437">
    <property type="entry name" value="SNase_OB-fold_sf"/>
</dbReference>
<protein>
    <submittedName>
        <fullName evidence="2">Thermonuclease family protein</fullName>
    </submittedName>
</protein>
<organism evidence="2 3">
    <name type="scientific">Aerophototrophica crusticola</name>
    <dbReference type="NCBI Taxonomy" id="1709002"/>
    <lineage>
        <taxon>Bacteria</taxon>
        <taxon>Pseudomonadati</taxon>
        <taxon>Pseudomonadota</taxon>
        <taxon>Alphaproteobacteria</taxon>
        <taxon>Rhodospirillales</taxon>
        <taxon>Rhodospirillaceae</taxon>
        <taxon>Aerophototrophica</taxon>
    </lineage>
</organism>
<evidence type="ECO:0000259" key="1">
    <source>
        <dbReference type="Pfam" id="PF00565"/>
    </source>
</evidence>
<dbReference type="KEGG" id="acru:HHL28_04845"/>
<sequence length="148" mass="16387">MTGTPSAREGDVLVVGGQEVRLYGIDAPDQGQRCENVRGKDYDCFEVSRKALEVLAGTEPVSCETRPGGGRMQVGVCKRPDGQDIGAAMVLTGYALAYRSVSTNYLREEAQAVSRRRGLWGGRVEPPWLWRSRQLEEKLNQRPTAMTR</sequence>
<dbReference type="Proteomes" id="UP000501891">
    <property type="component" value="Chromosome"/>
</dbReference>
<proteinExistence type="predicted"/>
<reference evidence="2" key="1">
    <citation type="submission" date="2020-04" db="EMBL/GenBank/DDBJ databases">
        <title>A desert anoxygenic phototrophic bacterium fixes CO2 using RubisCO under aerobic conditions.</title>
        <authorList>
            <person name="Tang K."/>
        </authorList>
    </citation>
    <scope>NUCLEOTIDE SEQUENCE [LARGE SCALE GENOMIC DNA]</scope>
    <source>
        <strain evidence="2">MIMtkB3</strain>
    </source>
</reference>
<dbReference type="Pfam" id="PF00565">
    <property type="entry name" value="SNase"/>
    <property type="match status" value="1"/>
</dbReference>
<keyword evidence="3" id="KW-1185">Reference proteome</keyword>
<gene>
    <name evidence="2" type="ORF">HHL28_04845</name>
</gene>
<dbReference type="InterPro" id="IPR016071">
    <property type="entry name" value="Staphylococal_nuclease_OB-fold"/>
</dbReference>
<evidence type="ECO:0000313" key="3">
    <source>
        <dbReference type="Proteomes" id="UP000501891"/>
    </source>
</evidence>
<evidence type="ECO:0000313" key="2">
    <source>
        <dbReference type="EMBL" id="QJE74783.1"/>
    </source>
</evidence>
<dbReference type="EMBL" id="CP051775">
    <property type="protein sequence ID" value="QJE74783.1"/>
    <property type="molecule type" value="Genomic_DNA"/>
</dbReference>
<accession>A0A858RCI8</accession>
<dbReference type="AlphaFoldDB" id="A0A858RCI8"/>
<dbReference type="Gene3D" id="2.40.50.90">
    <property type="match status" value="1"/>
</dbReference>
<feature type="domain" description="TNase-like" evidence="1">
    <location>
        <begin position="20"/>
        <end position="120"/>
    </location>
</feature>
<name>A0A858RCI8_9PROT</name>